<dbReference type="SUPFAM" id="SSF56349">
    <property type="entry name" value="DNA breaking-rejoining enzymes"/>
    <property type="match status" value="1"/>
</dbReference>
<organism evidence="4 5">
    <name type="scientific">Pseudoxanthomonas mexicana</name>
    <dbReference type="NCBI Taxonomy" id="128785"/>
    <lineage>
        <taxon>Bacteria</taxon>
        <taxon>Pseudomonadati</taxon>
        <taxon>Pseudomonadota</taxon>
        <taxon>Gammaproteobacteria</taxon>
        <taxon>Lysobacterales</taxon>
        <taxon>Lysobacteraceae</taxon>
        <taxon>Pseudoxanthomonas</taxon>
    </lineage>
</organism>
<protein>
    <submittedName>
        <fullName evidence="4">Tyrosine-type recombinase/integrase</fullName>
    </submittedName>
</protein>
<sequence>MMSNELLVVDSLDPVLVRPASAVPSPAPALPSWDAIRVRLTAWEAKFRAARSVATLKAVRADWQVFLGWCEASRVWALPVASQDLLRFLTDQVVFGKKRSTLDRYVNTIRLIHKGAGLPDPTHYPDWKLDWQAIVIRLADLDANAPEQAEPMRTAHVRQILASLGDAPLDLRDAALISLASDTLCRESELAVLKVENIRRAGDGWSVDLRRSKTDQAGLGTARYCSPAAKARLDAWCASAGIERGYLFIPVGKGRTFTAPPPKERRPLGAVQVARILRRRAVRAGVPGGVLLTGHSGRVGSAIEMLEAGATIAEVQFAGGWKSPRMVLHYGKQALAGSNAMAKLRAAQAQKEPGEQKED</sequence>
<dbReference type="PANTHER" id="PTHR34605:SF4">
    <property type="entry name" value="DNA ADENINE METHYLTRANSFERASE"/>
    <property type="match status" value="1"/>
</dbReference>
<proteinExistence type="predicted"/>
<dbReference type="InterPro" id="IPR002104">
    <property type="entry name" value="Integrase_catalytic"/>
</dbReference>
<keyword evidence="5" id="KW-1185">Reference proteome</keyword>
<dbReference type="EMBL" id="CP060028">
    <property type="protein sequence ID" value="QND81020.1"/>
    <property type="molecule type" value="Genomic_DNA"/>
</dbReference>
<name>A0ABX6RCP7_PSEMX</name>
<dbReference type="InterPro" id="IPR052925">
    <property type="entry name" value="Phage_Integrase-like_Recomb"/>
</dbReference>
<keyword evidence="1" id="KW-0238">DNA-binding</keyword>
<evidence type="ECO:0000313" key="4">
    <source>
        <dbReference type="EMBL" id="QND81020.1"/>
    </source>
</evidence>
<evidence type="ECO:0000256" key="1">
    <source>
        <dbReference type="ARBA" id="ARBA00023125"/>
    </source>
</evidence>
<dbReference type="Gene3D" id="1.10.150.130">
    <property type="match status" value="1"/>
</dbReference>
<dbReference type="PROSITE" id="PS51898">
    <property type="entry name" value="TYR_RECOMBINASE"/>
    <property type="match status" value="1"/>
</dbReference>
<evidence type="ECO:0000259" key="3">
    <source>
        <dbReference type="PROSITE" id="PS51898"/>
    </source>
</evidence>
<gene>
    <name evidence="4" type="ORF">H4W19_04310</name>
</gene>
<accession>A0ABX6RCP7</accession>
<dbReference type="Gene3D" id="1.10.443.10">
    <property type="entry name" value="Intergrase catalytic core"/>
    <property type="match status" value="1"/>
</dbReference>
<reference evidence="4 5" key="1">
    <citation type="submission" date="2020-08" db="EMBL/GenBank/DDBJ databases">
        <title>Streptomycin resistant and MDR strain, P. mexicana.</title>
        <authorList>
            <person name="Ganesh-kumar S."/>
            <person name="Zhe T."/>
            <person name="Yu Z."/>
            <person name="Min Y."/>
        </authorList>
    </citation>
    <scope>NUCLEOTIDE SEQUENCE [LARGE SCALE GENOMIC DNA]</scope>
    <source>
        <strain evidence="4 5">GTZY</strain>
    </source>
</reference>
<dbReference type="SUPFAM" id="SSF47823">
    <property type="entry name" value="lambda integrase-like, N-terminal domain"/>
    <property type="match status" value="1"/>
</dbReference>
<dbReference type="InterPro" id="IPR010998">
    <property type="entry name" value="Integrase_recombinase_N"/>
</dbReference>
<feature type="domain" description="Tyr recombinase" evidence="3">
    <location>
        <begin position="147"/>
        <end position="343"/>
    </location>
</feature>
<dbReference type="Proteomes" id="UP000515506">
    <property type="component" value="Chromosome"/>
</dbReference>
<dbReference type="InterPro" id="IPR011010">
    <property type="entry name" value="DNA_brk_join_enz"/>
</dbReference>
<evidence type="ECO:0000313" key="5">
    <source>
        <dbReference type="Proteomes" id="UP000515506"/>
    </source>
</evidence>
<evidence type="ECO:0000256" key="2">
    <source>
        <dbReference type="ARBA" id="ARBA00023172"/>
    </source>
</evidence>
<dbReference type="PANTHER" id="PTHR34605">
    <property type="entry name" value="PHAGE_INTEGRASE DOMAIN-CONTAINING PROTEIN"/>
    <property type="match status" value="1"/>
</dbReference>
<dbReference type="InterPro" id="IPR013762">
    <property type="entry name" value="Integrase-like_cat_sf"/>
</dbReference>
<dbReference type="RefSeq" id="WP_185896185.1">
    <property type="nucleotide sequence ID" value="NZ_CP060028.1"/>
</dbReference>
<keyword evidence="2" id="KW-0233">DNA recombination</keyword>
<dbReference type="Pfam" id="PF00589">
    <property type="entry name" value="Phage_integrase"/>
    <property type="match status" value="1"/>
</dbReference>